<dbReference type="PROSITE" id="PS50158">
    <property type="entry name" value="ZF_CCHC"/>
    <property type="match status" value="1"/>
</dbReference>
<evidence type="ECO:0000259" key="3">
    <source>
        <dbReference type="PROSITE" id="PS50158"/>
    </source>
</evidence>
<proteinExistence type="predicted"/>
<feature type="domain" description="CCHC-type" evidence="3">
    <location>
        <begin position="173"/>
        <end position="189"/>
    </location>
</feature>
<feature type="region of interest" description="Disordered" evidence="2">
    <location>
        <begin position="325"/>
        <end position="418"/>
    </location>
</feature>
<protein>
    <recommendedName>
        <fullName evidence="3">CCHC-type domain-containing protein</fullName>
    </recommendedName>
</protein>
<dbReference type="SUPFAM" id="SSF57756">
    <property type="entry name" value="Retrovirus zinc finger-like domains"/>
    <property type="match status" value="1"/>
</dbReference>
<gene>
    <name evidence="4" type="ORF">D4764_02G0004160</name>
</gene>
<keyword evidence="1" id="KW-0862">Zinc</keyword>
<evidence type="ECO:0000313" key="5">
    <source>
        <dbReference type="Proteomes" id="UP000324091"/>
    </source>
</evidence>
<accession>A0A5C6NKA4</accession>
<feature type="compositionally biased region" description="Basic and acidic residues" evidence="2">
    <location>
        <begin position="378"/>
        <end position="388"/>
    </location>
</feature>
<keyword evidence="1" id="KW-0479">Metal-binding</keyword>
<dbReference type="GO" id="GO:0003676">
    <property type="term" value="F:nucleic acid binding"/>
    <property type="evidence" value="ECO:0007669"/>
    <property type="project" value="InterPro"/>
</dbReference>
<keyword evidence="5" id="KW-1185">Reference proteome</keyword>
<evidence type="ECO:0000256" key="2">
    <source>
        <dbReference type="SAM" id="MobiDB-lite"/>
    </source>
</evidence>
<dbReference type="InterPro" id="IPR036875">
    <property type="entry name" value="Znf_CCHC_sf"/>
</dbReference>
<reference evidence="4 5" key="1">
    <citation type="submission" date="2019-04" db="EMBL/GenBank/DDBJ databases">
        <title>Chromosome genome assembly for Takifugu flavidus.</title>
        <authorList>
            <person name="Xiao S."/>
        </authorList>
    </citation>
    <scope>NUCLEOTIDE SEQUENCE [LARGE SCALE GENOMIC DNA]</scope>
    <source>
        <strain evidence="4">HTHZ2018</strain>
        <tissue evidence="4">Muscle</tissue>
    </source>
</reference>
<dbReference type="GO" id="GO:0008270">
    <property type="term" value="F:zinc ion binding"/>
    <property type="evidence" value="ECO:0007669"/>
    <property type="project" value="UniProtKB-KW"/>
</dbReference>
<dbReference type="AlphaFoldDB" id="A0A5C6NKA4"/>
<sequence length="495" mass="52986">MAANATLNGLSRRHGVKVGAGSVLSVEEVALAVGQEIGHGSVKSAARMNRAVVLFVEQVEQANRLVETGITVGGQFVQVTPLTQPAARITLSNVPPFVSDEFLERELSRHRKLVSPIRKLMSGCRSPLLRHVVYHRRQVHMILNNRAEEFNYSFVVRVDDFDYVLFATSSALKCFNCGEEGHLARACPSRAVPDAVAAEPIPAARRRRCGAEGDLAAPDGAEMEPKAEGKRSECVRVTEVSGARENVEMVVEVTGESGEAGKEMDPTGVAFEVLGGLGETGEGMSEISELGEVGEMGDMGETGEQGVAVGDVGQETGKMAGELGVGGMSTGEQGEVSVSTGELGEGGAGTSEGSGGVPEWRPAPAKRRRKQKNGMNDGGDRKAGRLEDAAAATDTSDQEYMSDASELSNTVADSERDDLYPPSMIKNFLTRTKGMRGPDLGSYFPDKLLFIQSAGHWIKHRAASDLTDPEIFRLRKHMGKARKQLRELSNKSTSL</sequence>
<comment type="caution">
    <text evidence="4">The sequence shown here is derived from an EMBL/GenBank/DDBJ whole genome shotgun (WGS) entry which is preliminary data.</text>
</comment>
<dbReference type="Pfam" id="PF00098">
    <property type="entry name" value="zf-CCHC"/>
    <property type="match status" value="1"/>
</dbReference>
<evidence type="ECO:0000313" key="4">
    <source>
        <dbReference type="EMBL" id="TWW67375.1"/>
    </source>
</evidence>
<dbReference type="EMBL" id="RHFK02000012">
    <property type="protein sequence ID" value="TWW67375.1"/>
    <property type="molecule type" value="Genomic_DNA"/>
</dbReference>
<feature type="compositionally biased region" description="Polar residues" evidence="2">
    <location>
        <begin position="393"/>
        <end position="412"/>
    </location>
</feature>
<dbReference type="Gene3D" id="4.10.60.10">
    <property type="entry name" value="Zinc finger, CCHC-type"/>
    <property type="match status" value="1"/>
</dbReference>
<dbReference type="InterPro" id="IPR001878">
    <property type="entry name" value="Znf_CCHC"/>
</dbReference>
<dbReference type="SMART" id="SM00343">
    <property type="entry name" value="ZnF_C2HC"/>
    <property type="match status" value="1"/>
</dbReference>
<feature type="compositionally biased region" description="Gly residues" evidence="2">
    <location>
        <begin position="343"/>
        <end position="356"/>
    </location>
</feature>
<keyword evidence="1" id="KW-0863">Zinc-finger</keyword>
<organism evidence="4 5">
    <name type="scientific">Takifugu flavidus</name>
    <name type="common">sansaifugu</name>
    <dbReference type="NCBI Taxonomy" id="433684"/>
    <lineage>
        <taxon>Eukaryota</taxon>
        <taxon>Metazoa</taxon>
        <taxon>Chordata</taxon>
        <taxon>Craniata</taxon>
        <taxon>Vertebrata</taxon>
        <taxon>Euteleostomi</taxon>
        <taxon>Actinopterygii</taxon>
        <taxon>Neopterygii</taxon>
        <taxon>Teleostei</taxon>
        <taxon>Neoteleostei</taxon>
        <taxon>Acanthomorphata</taxon>
        <taxon>Eupercaria</taxon>
        <taxon>Tetraodontiformes</taxon>
        <taxon>Tetradontoidea</taxon>
        <taxon>Tetraodontidae</taxon>
        <taxon>Takifugu</taxon>
    </lineage>
</organism>
<dbReference type="Proteomes" id="UP000324091">
    <property type="component" value="Chromosome 2"/>
</dbReference>
<name>A0A5C6NKA4_9TELE</name>
<evidence type="ECO:0000256" key="1">
    <source>
        <dbReference type="PROSITE-ProRule" id="PRU00047"/>
    </source>
</evidence>